<dbReference type="Pfam" id="PF25099">
    <property type="entry name" value="GOLD_PATL1_C"/>
    <property type="match status" value="1"/>
</dbReference>
<evidence type="ECO:0000256" key="4">
    <source>
        <dbReference type="ARBA" id="ARBA00022927"/>
    </source>
</evidence>
<dbReference type="EMBL" id="JACGWK010000172">
    <property type="protein sequence ID" value="KAL0304818.1"/>
    <property type="molecule type" value="Genomic_DNA"/>
</dbReference>
<dbReference type="AlphaFoldDB" id="A0AAW2KE87"/>
<dbReference type="SMART" id="SM00835">
    <property type="entry name" value="Cupin_1"/>
    <property type="match status" value="1"/>
</dbReference>
<dbReference type="SMART" id="SM00516">
    <property type="entry name" value="SEC14"/>
    <property type="match status" value="1"/>
</dbReference>
<proteinExistence type="inferred from homology"/>
<dbReference type="InterPro" id="IPR038425">
    <property type="entry name" value="GAT_sf"/>
</dbReference>
<dbReference type="PANTHER" id="PTHR46646">
    <property type="entry name" value="TOM1-LIKE PROTEIN 1"/>
    <property type="match status" value="1"/>
</dbReference>
<dbReference type="Pfam" id="PF00650">
    <property type="entry name" value="CRAL_TRIO"/>
    <property type="match status" value="1"/>
</dbReference>
<keyword evidence="4" id="KW-0653">Protein transport</keyword>
<dbReference type="Gene3D" id="2.60.120.10">
    <property type="entry name" value="Jelly Rolls"/>
    <property type="match status" value="1"/>
</dbReference>
<dbReference type="PROSITE" id="PS50179">
    <property type="entry name" value="VHS"/>
    <property type="match status" value="1"/>
</dbReference>
<dbReference type="CDD" id="cd03561">
    <property type="entry name" value="VHS"/>
    <property type="match status" value="1"/>
</dbReference>
<dbReference type="Gene3D" id="1.25.40.90">
    <property type="match status" value="1"/>
</dbReference>
<dbReference type="PROSITE" id="PS50909">
    <property type="entry name" value="GAT"/>
    <property type="match status" value="1"/>
</dbReference>
<dbReference type="InterPro" id="IPR036865">
    <property type="entry name" value="CRAL-TRIO_dom_sf"/>
</dbReference>
<dbReference type="CDD" id="cd00170">
    <property type="entry name" value="SEC14"/>
    <property type="match status" value="1"/>
</dbReference>
<dbReference type="SUPFAM" id="SSF48464">
    <property type="entry name" value="ENTH/VHS domain"/>
    <property type="match status" value="1"/>
</dbReference>
<dbReference type="Pfam" id="PF00790">
    <property type="entry name" value="VHS"/>
    <property type="match status" value="1"/>
</dbReference>
<name>A0AAW2KE87_9LAMI</name>
<dbReference type="InterPro" id="IPR002014">
    <property type="entry name" value="VHS_dom"/>
</dbReference>
<dbReference type="InterPro" id="IPR014710">
    <property type="entry name" value="RmlC-like_jellyroll"/>
</dbReference>
<feature type="domain" description="GAT" evidence="8">
    <location>
        <begin position="229"/>
        <end position="316"/>
    </location>
</feature>
<accession>A0AAW2KE87</accession>
<feature type="domain" description="VHS" evidence="7">
    <location>
        <begin position="52"/>
        <end position="180"/>
    </location>
</feature>
<reference evidence="9" key="2">
    <citation type="journal article" date="2024" name="Plant">
        <title>Genomic evolution and insights into agronomic trait innovations of Sesamum species.</title>
        <authorList>
            <person name="Miao H."/>
            <person name="Wang L."/>
            <person name="Qu L."/>
            <person name="Liu H."/>
            <person name="Sun Y."/>
            <person name="Le M."/>
            <person name="Wang Q."/>
            <person name="Wei S."/>
            <person name="Zheng Y."/>
            <person name="Lin W."/>
            <person name="Duan Y."/>
            <person name="Cao H."/>
            <person name="Xiong S."/>
            <person name="Wang X."/>
            <person name="Wei L."/>
            <person name="Li C."/>
            <person name="Ma Q."/>
            <person name="Ju M."/>
            <person name="Zhao R."/>
            <person name="Li G."/>
            <person name="Mu C."/>
            <person name="Tian Q."/>
            <person name="Mei H."/>
            <person name="Zhang T."/>
            <person name="Gao T."/>
            <person name="Zhang H."/>
        </authorList>
    </citation>
    <scope>NUCLEOTIDE SEQUENCE</scope>
    <source>
        <strain evidence="9">G01</strain>
    </source>
</reference>
<evidence type="ECO:0000259" key="8">
    <source>
        <dbReference type="PROSITE" id="PS50909"/>
    </source>
</evidence>
<feature type="region of interest" description="Disordered" evidence="6">
    <location>
        <begin position="317"/>
        <end position="350"/>
    </location>
</feature>
<comment type="caution">
    <text evidence="9">The sequence shown here is derived from an EMBL/GenBank/DDBJ whole genome shotgun (WGS) entry which is preliminary data.</text>
</comment>
<dbReference type="Gene3D" id="1.20.58.160">
    <property type="match status" value="1"/>
</dbReference>
<dbReference type="Pfam" id="PF00190">
    <property type="entry name" value="Cupin_1"/>
    <property type="match status" value="1"/>
</dbReference>
<reference evidence="9" key="1">
    <citation type="submission" date="2020-06" db="EMBL/GenBank/DDBJ databases">
        <authorList>
            <person name="Li T."/>
            <person name="Hu X."/>
            <person name="Zhang T."/>
            <person name="Song X."/>
            <person name="Zhang H."/>
            <person name="Dai N."/>
            <person name="Sheng W."/>
            <person name="Hou X."/>
            <person name="Wei L."/>
        </authorList>
    </citation>
    <scope>NUCLEOTIDE SEQUENCE</scope>
    <source>
        <strain evidence="9">G01</strain>
        <tissue evidence="9">Leaf</tissue>
    </source>
</reference>
<dbReference type="SUPFAM" id="SSF51182">
    <property type="entry name" value="RmlC-like cupins"/>
    <property type="match status" value="1"/>
</dbReference>
<protein>
    <submittedName>
        <fullName evidence="9">TOM1-like protein 2</fullName>
    </submittedName>
</protein>
<dbReference type="InterPro" id="IPR001251">
    <property type="entry name" value="CRAL-TRIO_dom"/>
</dbReference>
<dbReference type="SUPFAM" id="SSF89009">
    <property type="entry name" value="GAT-like domain"/>
    <property type="match status" value="1"/>
</dbReference>
<gene>
    <name evidence="9" type="ORF">Sangu_2496700</name>
</gene>
<evidence type="ECO:0000256" key="3">
    <source>
        <dbReference type="ARBA" id="ARBA00022448"/>
    </source>
</evidence>
<dbReference type="Gene3D" id="3.40.525.10">
    <property type="entry name" value="CRAL-TRIO lipid binding domain"/>
    <property type="match status" value="1"/>
</dbReference>
<evidence type="ECO:0000259" key="7">
    <source>
        <dbReference type="PROSITE" id="PS50179"/>
    </source>
</evidence>
<dbReference type="GO" id="GO:0035091">
    <property type="term" value="F:phosphatidylinositol binding"/>
    <property type="evidence" value="ECO:0007669"/>
    <property type="project" value="InterPro"/>
</dbReference>
<comment type="subcellular location">
    <subcellularLocation>
        <location evidence="1">Membrane</location>
        <topology evidence="1">Peripheral membrane protein</topology>
    </subcellularLocation>
</comment>
<comment type="similarity">
    <text evidence="2">Belongs to the TOM1 family.</text>
</comment>
<evidence type="ECO:0000256" key="1">
    <source>
        <dbReference type="ARBA" id="ARBA00004170"/>
    </source>
</evidence>
<feature type="compositionally biased region" description="Polar residues" evidence="6">
    <location>
        <begin position="319"/>
        <end position="335"/>
    </location>
</feature>
<dbReference type="SUPFAM" id="SSF46938">
    <property type="entry name" value="CRAL/TRIO N-terminal domain"/>
    <property type="match status" value="1"/>
</dbReference>
<dbReference type="InterPro" id="IPR004152">
    <property type="entry name" value="GAT_dom"/>
</dbReference>
<feature type="compositionally biased region" description="Acidic residues" evidence="6">
    <location>
        <begin position="406"/>
        <end position="423"/>
    </location>
</feature>
<evidence type="ECO:0000256" key="5">
    <source>
        <dbReference type="ARBA" id="ARBA00023136"/>
    </source>
</evidence>
<keyword evidence="5" id="KW-0472">Membrane</keyword>
<evidence type="ECO:0000313" key="9">
    <source>
        <dbReference type="EMBL" id="KAL0304818.1"/>
    </source>
</evidence>
<organism evidence="9">
    <name type="scientific">Sesamum angustifolium</name>
    <dbReference type="NCBI Taxonomy" id="2727405"/>
    <lineage>
        <taxon>Eukaryota</taxon>
        <taxon>Viridiplantae</taxon>
        <taxon>Streptophyta</taxon>
        <taxon>Embryophyta</taxon>
        <taxon>Tracheophyta</taxon>
        <taxon>Spermatophyta</taxon>
        <taxon>Magnoliopsida</taxon>
        <taxon>eudicotyledons</taxon>
        <taxon>Gunneridae</taxon>
        <taxon>Pentapetalae</taxon>
        <taxon>asterids</taxon>
        <taxon>lamiids</taxon>
        <taxon>Lamiales</taxon>
        <taxon>Pedaliaceae</taxon>
        <taxon>Sesamum</taxon>
    </lineage>
</organism>
<dbReference type="Pfam" id="PF03127">
    <property type="entry name" value="GAT"/>
    <property type="match status" value="1"/>
</dbReference>
<dbReference type="GO" id="GO:0043130">
    <property type="term" value="F:ubiquitin binding"/>
    <property type="evidence" value="ECO:0007669"/>
    <property type="project" value="InterPro"/>
</dbReference>
<dbReference type="InterPro" id="IPR056794">
    <property type="entry name" value="PATL1-6_C_GOLD"/>
</dbReference>
<evidence type="ECO:0000256" key="6">
    <source>
        <dbReference type="SAM" id="MobiDB-lite"/>
    </source>
</evidence>
<dbReference type="GO" id="GO:0005737">
    <property type="term" value="C:cytoplasm"/>
    <property type="evidence" value="ECO:0007669"/>
    <property type="project" value="UniProtKB-ARBA"/>
</dbReference>
<dbReference type="InterPro" id="IPR006045">
    <property type="entry name" value="Cupin_1"/>
</dbReference>
<dbReference type="SMART" id="SM00288">
    <property type="entry name" value="VHS"/>
    <property type="match status" value="1"/>
</dbReference>
<sequence length="970" mass="109942">MEKLDLSKLKLASSSLGERIKTSGAQMGRTISSKMKEILQSPTPESKVVDEATAESLEEPNWGLNLRICAMISRGEYDGTEIVRAIKKKLVPGKNYVTQSLSLDLLEACTSNCDKVFSEVASEKVLEDMVKLIEDSRTEHGNRVRAMQLIRAWGETEDLEYLPVFRQTYEHLKSTEIPLSTQEESFPSMQYNLESYLGREPLSPPERYPIPNTGAENEVDATYISYGFQSIEEEKEFLVTARNTLDILSSILNSDTEPKPLKDDLTVSMLEKCKQSLPVVQRIIESTSDDEVMLFDALNLHDELQLIISRHGELAAASESGQPKSYNTEEMSGDSTTDKAILPPQSGSTTEMADYSKARYLVSLSSSPIANHKSKSWGYRRAHLCRSKMEPPELENPPSRNMQEERSDEDASDHDSEEEECDVAEMKKTRSKSLVEFRFRVEEAIRGNYLLVRKKEEGENAEDFRDIRLWGVPLLPSHGHEGTDTVLMKFLKAKRYKVHEAFTLLRKNLKWRGDFRPDEVVGEEFRPGINDLWFTSGRDKIGRPLCYIILGKEWQKKMLSTEEYLRWRVLCLEKGIQNLRFRPGGVDSLVQIIDLKNSPGTASKEVKLICKRIITMHQDNYPALVYKNARINSFVKSSKVTETLLKYATAENLLVEYGGLKRENDNEFSTDDKVLEVNIRPGTTELIQIPANEVEVTVTWDMTVVGYEVGYKEEFVPDDDCSYIVLIQEKKMLESVRNSFHIREPGKIVITIVNGAYTKKKAFYRPLFLIYKYQQFSVAASHHRPHKVCSLLFLLSPSHISEYSFPHHGEALPFSTKLTSAARGGTWQQGECQIRSINAREPSYSLQGKEERRQRFTDRHQKIEELREGDIVAIPEGAAHWAYNDGDQELLAVVLQANTNNANQPDQNPRIKKSFLLAGKSGGTSAMRELPVDVIATAYQISREEAERVKLSRWETIIVGGSGRGGVASA</sequence>
<dbReference type="InterPro" id="IPR011051">
    <property type="entry name" value="RmlC_Cupin_sf"/>
</dbReference>
<dbReference type="InterPro" id="IPR036273">
    <property type="entry name" value="CRAL/TRIO_N_dom_sf"/>
</dbReference>
<dbReference type="PANTHER" id="PTHR46646:SF5">
    <property type="entry name" value="TOM1-LIKE PROTEIN 2"/>
    <property type="match status" value="1"/>
</dbReference>
<dbReference type="InterPro" id="IPR008942">
    <property type="entry name" value="ENTH_VHS"/>
</dbReference>
<dbReference type="GO" id="GO:0016020">
    <property type="term" value="C:membrane"/>
    <property type="evidence" value="ECO:0007669"/>
    <property type="project" value="UniProtKB-SubCell"/>
</dbReference>
<evidence type="ECO:0000256" key="2">
    <source>
        <dbReference type="ARBA" id="ARBA00007708"/>
    </source>
</evidence>
<feature type="region of interest" description="Disordered" evidence="6">
    <location>
        <begin position="388"/>
        <end position="425"/>
    </location>
</feature>
<dbReference type="InterPro" id="IPR044836">
    <property type="entry name" value="TOL_plant"/>
</dbReference>
<keyword evidence="3" id="KW-0813">Transport</keyword>
<dbReference type="GO" id="GO:0043328">
    <property type="term" value="P:protein transport to vacuole involved in ubiquitin-dependent protein catabolic process via the multivesicular body sorting pathway"/>
    <property type="evidence" value="ECO:0007669"/>
    <property type="project" value="InterPro"/>
</dbReference>
<dbReference type="SUPFAM" id="SSF52087">
    <property type="entry name" value="CRAL/TRIO domain"/>
    <property type="match status" value="1"/>
</dbReference>